<reference evidence="8 9" key="2">
    <citation type="submission" date="2019-02" db="EMBL/GenBank/DDBJ databases">
        <title>'Lichenibacterium ramalinii' gen. nov. sp. nov., 'Lichenibacterium minor' gen. nov. sp. nov.</title>
        <authorList>
            <person name="Pankratov T."/>
        </authorList>
    </citation>
    <scope>NUCLEOTIDE SEQUENCE [LARGE SCALE GENOMIC DNA]</scope>
    <source>
        <strain evidence="8 9">RmlP001</strain>
    </source>
</reference>
<evidence type="ECO:0000256" key="4">
    <source>
        <dbReference type="ARBA" id="ARBA00017871"/>
    </source>
</evidence>
<evidence type="ECO:0000313" key="9">
    <source>
        <dbReference type="Proteomes" id="UP000289411"/>
    </source>
</evidence>
<dbReference type="PANTHER" id="PTHR10742:SF410">
    <property type="entry name" value="LYSINE-SPECIFIC HISTONE DEMETHYLASE 2"/>
    <property type="match status" value="1"/>
</dbReference>
<evidence type="ECO:0000256" key="6">
    <source>
        <dbReference type="ARBA" id="ARBA00047321"/>
    </source>
</evidence>
<comment type="caution">
    <text evidence="8">The sequence shown here is derived from an EMBL/GenBank/DDBJ whole genome shotgun (WGS) entry which is preliminary data.</text>
</comment>
<gene>
    <name evidence="8" type="ORF">D3272_14195</name>
</gene>
<proteinExistence type="inferred from homology"/>
<comment type="similarity">
    <text evidence="2">Belongs to the tryptophan 2-monooxygenase family.</text>
</comment>
<dbReference type="InterPro" id="IPR050281">
    <property type="entry name" value="Flavin_monoamine_oxidase"/>
</dbReference>
<keyword evidence="5" id="KW-0073">Auxin biosynthesis</keyword>
<comment type="catalytic activity">
    <reaction evidence="6">
        <text>L-tryptophan + O2 = indole-3-acetamide + CO2 + H2O</text>
        <dbReference type="Rhea" id="RHEA:16165"/>
        <dbReference type="ChEBI" id="CHEBI:15377"/>
        <dbReference type="ChEBI" id="CHEBI:15379"/>
        <dbReference type="ChEBI" id="CHEBI:16031"/>
        <dbReference type="ChEBI" id="CHEBI:16526"/>
        <dbReference type="ChEBI" id="CHEBI:57912"/>
        <dbReference type="EC" id="1.13.12.3"/>
    </reaction>
</comment>
<name>A0A4Q2RF69_9HYPH</name>
<dbReference type="SUPFAM" id="SSF54373">
    <property type="entry name" value="FAD-linked reductases, C-terminal domain"/>
    <property type="match status" value="1"/>
</dbReference>
<dbReference type="GO" id="GO:0050361">
    <property type="term" value="F:tryptophan 2-monooxygenase activity"/>
    <property type="evidence" value="ECO:0007669"/>
    <property type="project" value="UniProtKB-EC"/>
</dbReference>
<dbReference type="Proteomes" id="UP000289411">
    <property type="component" value="Unassembled WGS sequence"/>
</dbReference>
<accession>A0A4Q2RF69</accession>
<dbReference type="InterPro" id="IPR036188">
    <property type="entry name" value="FAD/NAD-bd_sf"/>
</dbReference>
<keyword evidence="9" id="KW-1185">Reference proteome</keyword>
<dbReference type="SUPFAM" id="SSF51905">
    <property type="entry name" value="FAD/NAD(P)-binding domain"/>
    <property type="match status" value="1"/>
</dbReference>
<dbReference type="Gene3D" id="3.50.50.60">
    <property type="entry name" value="FAD/NAD(P)-binding domain"/>
    <property type="match status" value="1"/>
</dbReference>
<feature type="domain" description="Amine oxidase" evidence="7">
    <location>
        <begin position="15"/>
        <end position="407"/>
    </location>
</feature>
<dbReference type="EMBL" id="QYBC01000011">
    <property type="protein sequence ID" value="RYB04163.1"/>
    <property type="molecule type" value="Genomic_DNA"/>
</dbReference>
<evidence type="ECO:0000256" key="1">
    <source>
        <dbReference type="ARBA" id="ARBA00004814"/>
    </source>
</evidence>
<comment type="pathway">
    <text evidence="1">Plant hormone metabolism; auxin biosynthesis.</text>
</comment>
<protein>
    <recommendedName>
        <fullName evidence="4">Tryptophan 2-monooxygenase</fullName>
        <ecNumber evidence="3">1.13.12.3</ecNumber>
    </recommendedName>
</protein>
<evidence type="ECO:0000259" key="7">
    <source>
        <dbReference type="Pfam" id="PF01593"/>
    </source>
</evidence>
<dbReference type="AlphaFoldDB" id="A0A4Q2RF69"/>
<evidence type="ECO:0000313" key="8">
    <source>
        <dbReference type="EMBL" id="RYB04163.1"/>
    </source>
</evidence>
<dbReference type="InterPro" id="IPR002937">
    <property type="entry name" value="Amino_oxidase"/>
</dbReference>
<dbReference type="PANTHER" id="PTHR10742">
    <property type="entry name" value="FLAVIN MONOAMINE OXIDASE"/>
    <property type="match status" value="1"/>
</dbReference>
<reference evidence="8 9" key="1">
    <citation type="submission" date="2018-09" db="EMBL/GenBank/DDBJ databases">
        <authorList>
            <person name="Grouzdev D.S."/>
            <person name="Krutkina M.S."/>
        </authorList>
    </citation>
    <scope>NUCLEOTIDE SEQUENCE [LARGE SCALE GENOMIC DNA]</scope>
    <source>
        <strain evidence="8 9">RmlP001</strain>
    </source>
</reference>
<evidence type="ECO:0000256" key="2">
    <source>
        <dbReference type="ARBA" id="ARBA00005833"/>
    </source>
</evidence>
<dbReference type="RefSeq" id="WP_129219858.1">
    <property type="nucleotide sequence ID" value="NZ_QYBC01000011.1"/>
</dbReference>
<dbReference type="GO" id="GO:0009851">
    <property type="term" value="P:auxin biosynthetic process"/>
    <property type="evidence" value="ECO:0007669"/>
    <property type="project" value="UniProtKB-KW"/>
</dbReference>
<dbReference type="OrthoDB" id="337830at2"/>
<evidence type="ECO:0000256" key="5">
    <source>
        <dbReference type="ARBA" id="ARBA00023070"/>
    </source>
</evidence>
<sequence length="426" mass="44341">MQDRVDVAVIGGGAAGIAAARRLLDEPGLSVLLIEAKPRLGGRALTVGGDMPMDLGCAWLHSGLTNVWTAIADAEGFTVDRRPAPWDEEERDLGLTPEEQAGYVDAVEAFRQRAEEATARGADGPLSDLVPAGSPWRGLLDAVSTYVSGAELDRVSVRDSGDYRPGEGDDWRVAEGYGRLVAHHGRDLPAVLDTPVTLIDHSGAGPVRIETPRGTVEAGAVVVTASTSVLAAEGLRFRPGLPGKVEAAALLPLGSVEKLWLGVSDPGLFPAEDYCLGSSATARTAAYHFRPFGRPIVECFMGGDLARDLSRAGTAAALDFARGELRSQLGGEAARAVTPLHLTGWGRQAHILGAYAYAMPGSAGARARLAEPVDGRLFFAGEATHPTRFTTAHGAYESGVSAAEALLAARAKGGRAQDGGARAGKV</sequence>
<dbReference type="EC" id="1.13.12.3" evidence="3"/>
<evidence type="ECO:0000256" key="3">
    <source>
        <dbReference type="ARBA" id="ARBA00012535"/>
    </source>
</evidence>
<dbReference type="Pfam" id="PF01593">
    <property type="entry name" value="Amino_oxidase"/>
    <property type="match status" value="1"/>
</dbReference>
<organism evidence="8 9">
    <name type="scientific">Lichenibacterium ramalinae</name>
    <dbReference type="NCBI Taxonomy" id="2316527"/>
    <lineage>
        <taxon>Bacteria</taxon>
        <taxon>Pseudomonadati</taxon>
        <taxon>Pseudomonadota</taxon>
        <taxon>Alphaproteobacteria</taxon>
        <taxon>Hyphomicrobiales</taxon>
        <taxon>Lichenihabitantaceae</taxon>
        <taxon>Lichenibacterium</taxon>
    </lineage>
</organism>